<sequence>MKIGILTFWRSNDNYGQVLQCYALQKYLSDNGYEPFLIRYDHTNAPIRRNKKKVFLKIILIYPLINKIFDIVKNRKNKSFKKAIELKNRQRRFDDFKSKYINKTEIVYKSLNELRRNPPPADCYIVGSDQVWAKLLDNNENETYFLNFGSEKTLRVAYAASFAMKSYPTSLEDPLKKQLGRFDHISVRESNGVDICRKVGFDAIEAVDPTVLLTNKSYCNLISKTSLVPGPYMFVYHLNVATSAEMYWDEFLELNKLSNMGIVAAASSGYIPGREILGQAKYIYPSIEEWLSLIYHSEYVVTTSFHGVVFCILMNKNFVFIPLKGKHSTGNVRVENFLNKIGLDFKIAWVNENAEKCLKMQIDWVEVNKKVGYLRKQSINYLKNCLYFKNKND</sequence>
<comment type="caution">
    <text evidence="2">The sequence shown here is derived from an EMBL/GenBank/DDBJ whole genome shotgun (WGS) entry which is preliminary data.</text>
</comment>
<evidence type="ECO:0000259" key="1">
    <source>
        <dbReference type="Pfam" id="PF04230"/>
    </source>
</evidence>
<name>A0A4R4KB34_9BACT</name>
<evidence type="ECO:0000313" key="3">
    <source>
        <dbReference type="Proteomes" id="UP000295706"/>
    </source>
</evidence>
<organism evidence="2 3">
    <name type="scientific">Arundinibacter roseus</name>
    <dbReference type="NCBI Taxonomy" id="2070510"/>
    <lineage>
        <taxon>Bacteria</taxon>
        <taxon>Pseudomonadati</taxon>
        <taxon>Bacteroidota</taxon>
        <taxon>Cytophagia</taxon>
        <taxon>Cytophagales</taxon>
        <taxon>Spirosomataceae</taxon>
        <taxon>Arundinibacter</taxon>
    </lineage>
</organism>
<feature type="domain" description="Polysaccharide pyruvyl transferase" evidence="1">
    <location>
        <begin position="14"/>
        <end position="322"/>
    </location>
</feature>
<reference evidence="2 3" key="1">
    <citation type="submission" date="2019-02" db="EMBL/GenBank/DDBJ databases">
        <title>Arundinibacter roseus gen. nov., sp. nov., a new member of the family Cytophagaceae.</title>
        <authorList>
            <person name="Szuroczki S."/>
            <person name="Khayer B."/>
            <person name="Sproer C."/>
            <person name="Toumi M."/>
            <person name="Szabo A."/>
            <person name="Felfoldi T."/>
            <person name="Schumann P."/>
            <person name="Toth E."/>
        </authorList>
    </citation>
    <scope>NUCLEOTIDE SEQUENCE [LARGE SCALE GENOMIC DNA]</scope>
    <source>
        <strain evidence="2 3">DMA-k-7a</strain>
    </source>
</reference>
<evidence type="ECO:0000313" key="2">
    <source>
        <dbReference type="EMBL" id="TDB63379.1"/>
    </source>
</evidence>
<dbReference type="InterPro" id="IPR007345">
    <property type="entry name" value="Polysacch_pyruvyl_Trfase"/>
</dbReference>
<protein>
    <submittedName>
        <fullName evidence="2">Polysaccharide pyruvyl transferase family protein</fullName>
    </submittedName>
</protein>
<dbReference type="Pfam" id="PF04230">
    <property type="entry name" value="PS_pyruv_trans"/>
    <property type="match status" value="1"/>
</dbReference>
<accession>A0A4R4KB34</accession>
<dbReference type="RefSeq" id="WP_207104705.1">
    <property type="nucleotide sequence ID" value="NZ_SMJU01000010.1"/>
</dbReference>
<dbReference type="GO" id="GO:0016740">
    <property type="term" value="F:transferase activity"/>
    <property type="evidence" value="ECO:0007669"/>
    <property type="project" value="UniProtKB-KW"/>
</dbReference>
<proteinExistence type="predicted"/>
<keyword evidence="2" id="KW-0808">Transferase</keyword>
<keyword evidence="3" id="KW-1185">Reference proteome</keyword>
<dbReference type="Proteomes" id="UP000295706">
    <property type="component" value="Unassembled WGS sequence"/>
</dbReference>
<dbReference type="AlphaFoldDB" id="A0A4R4KB34"/>
<gene>
    <name evidence="2" type="ORF">EZE20_16545</name>
</gene>
<dbReference type="EMBL" id="SMJU01000010">
    <property type="protein sequence ID" value="TDB63379.1"/>
    <property type="molecule type" value="Genomic_DNA"/>
</dbReference>